<reference evidence="1 2" key="1">
    <citation type="submission" date="2014-12" db="EMBL/GenBank/DDBJ databases">
        <title>Draft genome sequences of 29 type strains of Enterococci.</title>
        <authorList>
            <person name="Zhong Z."/>
            <person name="Sun Z."/>
            <person name="Liu W."/>
            <person name="Zhang W."/>
            <person name="Zhang H."/>
        </authorList>
    </citation>
    <scope>NUCLEOTIDE SEQUENCE [LARGE SCALE GENOMIC DNA]</scope>
    <source>
        <strain evidence="1 2">DSM 22802</strain>
    </source>
</reference>
<proteinExistence type="predicted"/>
<name>A0A1L8SJY3_9ENTE</name>
<dbReference type="Proteomes" id="UP000183700">
    <property type="component" value="Unassembled WGS sequence"/>
</dbReference>
<accession>A0A1L8SJY3</accession>
<protein>
    <submittedName>
        <fullName evidence="1">Uncharacterized protein</fullName>
    </submittedName>
</protein>
<dbReference type="EMBL" id="JXKM01000027">
    <property type="protein sequence ID" value="OJG32380.1"/>
    <property type="molecule type" value="Genomic_DNA"/>
</dbReference>
<gene>
    <name evidence="1" type="ORF">RV00_GL001555</name>
</gene>
<sequence length="39" mass="4655">MKLEQHYISRTVALSFAYEQAKRLEYVIDKMFEDAEDGE</sequence>
<evidence type="ECO:0000313" key="2">
    <source>
        <dbReference type="Proteomes" id="UP000183700"/>
    </source>
</evidence>
<comment type="caution">
    <text evidence="1">The sequence shown here is derived from an EMBL/GenBank/DDBJ whole genome shotgun (WGS) entry which is preliminary data.</text>
</comment>
<evidence type="ECO:0000313" key="1">
    <source>
        <dbReference type="EMBL" id="OJG32380.1"/>
    </source>
</evidence>
<organism evidence="1 2">
    <name type="scientific">Enterococcus devriesei</name>
    <dbReference type="NCBI Taxonomy" id="319970"/>
    <lineage>
        <taxon>Bacteria</taxon>
        <taxon>Bacillati</taxon>
        <taxon>Bacillota</taxon>
        <taxon>Bacilli</taxon>
        <taxon>Lactobacillales</taxon>
        <taxon>Enterococcaceae</taxon>
        <taxon>Enterococcus</taxon>
    </lineage>
</organism>
<keyword evidence="2" id="KW-1185">Reference proteome</keyword>
<dbReference type="AlphaFoldDB" id="A0A1L8SJY3"/>